<dbReference type="Pfam" id="PF00990">
    <property type="entry name" value="GGDEF"/>
    <property type="match status" value="1"/>
</dbReference>
<feature type="transmembrane region" description="Helical" evidence="1">
    <location>
        <begin position="131"/>
        <end position="149"/>
    </location>
</feature>
<dbReference type="InterPro" id="IPR029787">
    <property type="entry name" value="Nucleotide_cyclase"/>
</dbReference>
<keyword evidence="1" id="KW-0472">Membrane</keyword>
<dbReference type="CDD" id="cd01949">
    <property type="entry name" value="GGDEF"/>
    <property type="match status" value="1"/>
</dbReference>
<feature type="transmembrane region" description="Helical" evidence="1">
    <location>
        <begin position="82"/>
        <end position="100"/>
    </location>
</feature>
<accession>A0A7I7XDI9</accession>
<reference evidence="3 4" key="1">
    <citation type="journal article" date="2019" name="Emerg. Microbes Infect.">
        <title>Comprehensive subspecies identification of 175 nontuberculous mycobacteria species based on 7547 genomic profiles.</title>
        <authorList>
            <person name="Matsumoto Y."/>
            <person name="Kinjo T."/>
            <person name="Motooka D."/>
            <person name="Nabeya D."/>
            <person name="Jung N."/>
            <person name="Uechi K."/>
            <person name="Horii T."/>
            <person name="Iida T."/>
            <person name="Fujita J."/>
            <person name="Nakamura S."/>
        </authorList>
    </citation>
    <scope>NUCLEOTIDE SEQUENCE [LARGE SCALE GENOMIC DNA]</scope>
    <source>
        <strain evidence="3 4">JCM 13574</strain>
    </source>
</reference>
<dbReference type="EMBL" id="AP022610">
    <property type="protein sequence ID" value="BBZ27552.1"/>
    <property type="molecule type" value="Genomic_DNA"/>
</dbReference>
<dbReference type="PROSITE" id="PS50887">
    <property type="entry name" value="GGDEF"/>
    <property type="match status" value="1"/>
</dbReference>
<keyword evidence="1" id="KW-0812">Transmembrane</keyword>
<feature type="transmembrane region" description="Helical" evidence="1">
    <location>
        <begin position="29"/>
        <end position="48"/>
    </location>
</feature>
<dbReference type="PANTHER" id="PTHR45138:SF9">
    <property type="entry name" value="DIGUANYLATE CYCLASE DGCM-RELATED"/>
    <property type="match status" value="1"/>
</dbReference>
<dbReference type="InterPro" id="IPR043128">
    <property type="entry name" value="Rev_trsase/Diguanyl_cyclase"/>
</dbReference>
<feature type="transmembrane region" description="Helical" evidence="1">
    <location>
        <begin position="155"/>
        <end position="176"/>
    </location>
</feature>
<dbReference type="AlphaFoldDB" id="A0A7I7XDI9"/>
<dbReference type="Proteomes" id="UP000466517">
    <property type="component" value="Chromosome"/>
</dbReference>
<dbReference type="GO" id="GO:1902201">
    <property type="term" value="P:negative regulation of bacterial-type flagellum-dependent cell motility"/>
    <property type="evidence" value="ECO:0007669"/>
    <property type="project" value="TreeGrafter"/>
</dbReference>
<dbReference type="GO" id="GO:0052621">
    <property type="term" value="F:diguanylate cyclase activity"/>
    <property type="evidence" value="ECO:0007669"/>
    <property type="project" value="TreeGrafter"/>
</dbReference>
<keyword evidence="4" id="KW-1185">Reference proteome</keyword>
<feature type="transmembrane region" description="Helical" evidence="1">
    <location>
        <begin position="106"/>
        <end position="124"/>
    </location>
</feature>
<evidence type="ECO:0000256" key="1">
    <source>
        <dbReference type="SAM" id="Phobius"/>
    </source>
</evidence>
<dbReference type="SMART" id="SM00267">
    <property type="entry name" value="GGDEF"/>
    <property type="match status" value="1"/>
</dbReference>
<name>A0A7I7XDI9_9MYCO</name>
<dbReference type="RefSeq" id="WP_263992757.1">
    <property type="nucleotide sequence ID" value="NZ_JACKTE010000087.1"/>
</dbReference>
<protein>
    <recommendedName>
        <fullName evidence="2">GGDEF domain-containing protein</fullName>
    </recommendedName>
</protein>
<dbReference type="Gene3D" id="3.30.70.270">
    <property type="match status" value="1"/>
</dbReference>
<evidence type="ECO:0000259" key="2">
    <source>
        <dbReference type="PROSITE" id="PS50887"/>
    </source>
</evidence>
<feature type="transmembrane region" description="Helical" evidence="1">
    <location>
        <begin position="54"/>
        <end position="75"/>
    </location>
</feature>
<gene>
    <name evidence="3" type="ORF">MMAD_18470</name>
</gene>
<dbReference type="GO" id="GO:0043709">
    <property type="term" value="P:cell adhesion involved in single-species biofilm formation"/>
    <property type="evidence" value="ECO:0007669"/>
    <property type="project" value="TreeGrafter"/>
</dbReference>
<sequence>MSAWWAEADQFDRVSAFLRHRGLMGPTRMVMAVVVGSAALIPISAMVPSRHQSALSFVVGVVGATLCAAMTWYWFTRWPTRWVSLCAALLGSACAAAWSVTQPSPAMAALACATLTVTGGYLAFLHNFRCVLVNAALAAGAAVVAAIRLGHDLGVASGLAAFWIMLLPNFALPLGVRCLSNAMTHFAIRSGEDPLTGLLNRRGFGEAVSGRLLDEVRTTPGAHLIVAMIDLDDFKRVNDTHGHAAGDRTLSTVAQLLRARLPAGAVLCRSGGEEFLIATSSPAHDTIDVTAPLCEAIRAECGITASIGVAATGAGDVHASPPGALIDRLIEDADRAMYEAKRGGGNRMHRARQDRSA</sequence>
<feature type="domain" description="GGDEF" evidence="2">
    <location>
        <begin position="222"/>
        <end position="353"/>
    </location>
</feature>
<dbReference type="InterPro" id="IPR000160">
    <property type="entry name" value="GGDEF_dom"/>
</dbReference>
<dbReference type="PANTHER" id="PTHR45138">
    <property type="entry name" value="REGULATORY COMPONENTS OF SENSORY TRANSDUCTION SYSTEM"/>
    <property type="match status" value="1"/>
</dbReference>
<dbReference type="SUPFAM" id="SSF55073">
    <property type="entry name" value="Nucleotide cyclase"/>
    <property type="match status" value="1"/>
</dbReference>
<dbReference type="GO" id="GO:0005886">
    <property type="term" value="C:plasma membrane"/>
    <property type="evidence" value="ECO:0007669"/>
    <property type="project" value="TreeGrafter"/>
</dbReference>
<keyword evidence="1" id="KW-1133">Transmembrane helix</keyword>
<evidence type="ECO:0000313" key="3">
    <source>
        <dbReference type="EMBL" id="BBZ27552.1"/>
    </source>
</evidence>
<dbReference type="InterPro" id="IPR050469">
    <property type="entry name" value="Diguanylate_Cyclase"/>
</dbReference>
<dbReference type="KEGG" id="mmag:MMAD_18470"/>
<proteinExistence type="predicted"/>
<organism evidence="3 4">
    <name type="scientific">Mycolicibacterium madagascariense</name>
    <dbReference type="NCBI Taxonomy" id="212765"/>
    <lineage>
        <taxon>Bacteria</taxon>
        <taxon>Bacillati</taxon>
        <taxon>Actinomycetota</taxon>
        <taxon>Actinomycetes</taxon>
        <taxon>Mycobacteriales</taxon>
        <taxon>Mycobacteriaceae</taxon>
        <taxon>Mycolicibacterium</taxon>
    </lineage>
</organism>
<dbReference type="NCBIfam" id="TIGR00254">
    <property type="entry name" value="GGDEF"/>
    <property type="match status" value="1"/>
</dbReference>
<evidence type="ECO:0000313" key="4">
    <source>
        <dbReference type="Proteomes" id="UP000466517"/>
    </source>
</evidence>